<dbReference type="InterPro" id="IPR001343">
    <property type="entry name" value="Hemolysn_Ca-bd"/>
</dbReference>
<protein>
    <submittedName>
        <fullName evidence="4">Matrixin</fullName>
    </submittedName>
    <submittedName>
        <fullName evidence="3">Serralysin G</fullName>
        <ecNumber evidence="3">3.4.24.40</ecNumber>
    </submittedName>
</protein>
<dbReference type="InterPro" id="IPR018511">
    <property type="entry name" value="Hemolysin-typ_Ca-bd_CS"/>
</dbReference>
<dbReference type="InterPro" id="IPR006026">
    <property type="entry name" value="Peptidase_Metallo"/>
</dbReference>
<evidence type="ECO:0000259" key="2">
    <source>
        <dbReference type="SMART" id="SM00235"/>
    </source>
</evidence>
<dbReference type="SMART" id="SM00235">
    <property type="entry name" value="ZnMc"/>
    <property type="match status" value="1"/>
</dbReference>
<dbReference type="EMBL" id="CP058708">
    <property type="protein sequence ID" value="QLH51068.1"/>
    <property type="molecule type" value="Genomic_DNA"/>
</dbReference>
<proteinExistence type="inferred from homology"/>
<comment type="similarity">
    <text evidence="1">Belongs to the peptidase M10B family.</text>
</comment>
<reference evidence="4 6" key="2">
    <citation type="journal article" date="2019" name="Microbiome">
        <title>Annotated bacterial chromosomes from frame-shift-corrected long-read metagenomic data.</title>
        <authorList>
            <person name="Arumugam K."/>
            <person name="Bagci C."/>
            <person name="Bessarab I."/>
            <person name="Beier S."/>
            <person name="Buchfink B."/>
            <person name="Gorska A."/>
            <person name="Qiu G."/>
            <person name="Huson D.H."/>
            <person name="Williams R.B.H."/>
        </authorList>
    </citation>
    <scope>NUCLEOTIDE SEQUENCE [LARGE SCALE GENOMIC DNA]</scope>
    <source>
        <strain evidence="4">SSA1</strain>
    </source>
</reference>
<dbReference type="KEGG" id="acog:HWD57_15650"/>
<keyword evidence="5" id="KW-1185">Reference proteome</keyword>
<feature type="domain" description="Peptidase metallopeptidase" evidence="2">
    <location>
        <begin position="26"/>
        <end position="207"/>
    </location>
</feature>
<dbReference type="PROSITE" id="PS00330">
    <property type="entry name" value="HEMOLYSIN_CALCIUM"/>
    <property type="match status" value="1"/>
</dbReference>
<dbReference type="GO" id="GO:0008270">
    <property type="term" value="F:zinc ion binding"/>
    <property type="evidence" value="ECO:0007669"/>
    <property type="project" value="InterPro"/>
</dbReference>
<dbReference type="GO" id="GO:0005509">
    <property type="term" value="F:calcium ion binding"/>
    <property type="evidence" value="ECO:0007669"/>
    <property type="project" value="InterPro"/>
</dbReference>
<dbReference type="Pfam" id="PF00353">
    <property type="entry name" value="HemolysinCabind"/>
    <property type="match status" value="1"/>
</dbReference>
<dbReference type="GO" id="GO:0006508">
    <property type="term" value="P:proteolysis"/>
    <property type="evidence" value="ECO:0007669"/>
    <property type="project" value="InterPro"/>
</dbReference>
<dbReference type="Proteomes" id="UP000021315">
    <property type="component" value="Unassembled WGS sequence"/>
</dbReference>
<reference evidence="3 5" key="1">
    <citation type="submission" date="2014-02" db="EMBL/GenBank/DDBJ databases">
        <title>Expanding our view of genomic diversity in Candidatus Accumulibacter clades.</title>
        <authorList>
            <person name="Skennerton C.T."/>
            <person name="Barr J.J."/>
            <person name="Slater F.R."/>
            <person name="Bond P.L."/>
            <person name="Tyson G.W."/>
        </authorList>
    </citation>
    <scope>NUCLEOTIDE SEQUENCE [LARGE SCALE GENOMIC DNA]</scope>
    <source>
        <strain evidence="5">SK-02</strain>
    </source>
</reference>
<evidence type="ECO:0000313" key="3">
    <source>
        <dbReference type="EMBL" id="KFB78056.1"/>
    </source>
</evidence>
<dbReference type="EMBL" id="JDST02000011">
    <property type="protein sequence ID" value="KFB78056.1"/>
    <property type="molecule type" value="Genomic_DNA"/>
</dbReference>
<sequence>MTTVTDINTPAASGLIHIDALLDSSPGWNWVTPARNTLFYTFALNDGNSRDIGSTISAAPVAFNATQQAAAVQALNRLTQITGITFVATADGAVADLHFAAADIITSSSTAGICSTRRHYSFDDDNTIITYTADAYIYLDNADFAASNLAPTAGSAGYEVLLHELGHALGLKHPFSGSAQLSEANDHTANTLMSYNHAGGPYSDYSPYDIAALMFLYGGDGLGNALGQGSQGQYLVGTLGTDTLTGSSGNDVLEGLAGDDQLSGGGGQDTAHYDGPAGHYAVAMTDDHWSVSDTSGKDGHDFLYGIERLHFADRHLAIDINGHAGTTAKVLGAVFGAAAVDNPAYVGIGLGLLDGGMSYQSLMQLALDARLGAGASHQAVVTLLYTNVIGSAPSPDTLAFFTSLLDSGAYTPASLGVLAADTAQNAANIDLVGLSEAGIGFI</sequence>
<dbReference type="AlphaFoldDB" id="A0A080MAS9"/>
<evidence type="ECO:0000313" key="4">
    <source>
        <dbReference type="EMBL" id="QLH51068.1"/>
    </source>
</evidence>
<dbReference type="EC" id="3.4.24.40" evidence="3"/>
<reference evidence="4" key="3">
    <citation type="submission" date="2020-06" db="EMBL/GenBank/DDBJ databases">
        <authorList>
            <person name="Arumugam K."/>
            <person name="Besarab I."/>
            <person name="Haryono M."/>
            <person name="Bagci C."/>
            <person name="Beier S."/>
            <person name="Buchfink B."/>
            <person name="Gorska A."/>
            <person name="Qiu G."/>
            <person name="Huson D.H."/>
            <person name="Williams R.B."/>
        </authorList>
    </citation>
    <scope>NUCLEOTIDE SEQUENCE</scope>
    <source>
        <strain evidence="4">SSA1</strain>
    </source>
</reference>
<dbReference type="GO" id="GO:0008237">
    <property type="term" value="F:metallopeptidase activity"/>
    <property type="evidence" value="ECO:0007669"/>
    <property type="project" value="InterPro"/>
</dbReference>
<gene>
    <name evidence="3" type="primary">prtG</name>
    <name evidence="3" type="ORF">AW06_000635</name>
    <name evidence="4" type="ORF">HWD57_15650</name>
</gene>
<dbReference type="InterPro" id="IPR011049">
    <property type="entry name" value="Serralysin-like_metalloprot_C"/>
</dbReference>
<keyword evidence="3" id="KW-0378">Hydrolase</keyword>
<accession>A0A7D5NER6</accession>
<evidence type="ECO:0000313" key="5">
    <source>
        <dbReference type="Proteomes" id="UP000021315"/>
    </source>
</evidence>
<organism evidence="3 5">
    <name type="scientific">Candidatus Accumulibacter cognatus</name>
    <dbReference type="NCBI Taxonomy" id="2954383"/>
    <lineage>
        <taxon>Bacteria</taxon>
        <taxon>Pseudomonadati</taxon>
        <taxon>Pseudomonadota</taxon>
        <taxon>Betaproteobacteria</taxon>
        <taxon>Candidatus Accumulibacter</taxon>
    </lineage>
</organism>
<dbReference type="Gene3D" id="3.40.390.10">
    <property type="entry name" value="Collagenase (Catalytic Domain)"/>
    <property type="match status" value="1"/>
</dbReference>
<dbReference type="STRING" id="1453999.AW06_000635"/>
<evidence type="ECO:0000256" key="1">
    <source>
        <dbReference type="ARBA" id="ARBA00009490"/>
    </source>
</evidence>
<dbReference type="InterPro" id="IPR024079">
    <property type="entry name" value="MetalloPept_cat_dom_sf"/>
</dbReference>
<dbReference type="RefSeq" id="WP_138677610.1">
    <property type="nucleotide sequence ID" value="NZ_JDST02000011.1"/>
</dbReference>
<dbReference type="SUPFAM" id="SSF51120">
    <property type="entry name" value="beta-Roll"/>
    <property type="match status" value="1"/>
</dbReference>
<evidence type="ECO:0000313" key="6">
    <source>
        <dbReference type="Proteomes" id="UP000509684"/>
    </source>
</evidence>
<dbReference type="SUPFAM" id="SSF55486">
    <property type="entry name" value="Metalloproteases ('zincins'), catalytic domain"/>
    <property type="match status" value="1"/>
</dbReference>
<accession>A0A080MAS9</accession>
<name>A0A080MAS9_9PROT</name>
<dbReference type="PRINTS" id="PR00313">
    <property type="entry name" value="CABNDNGRPT"/>
</dbReference>
<dbReference type="Proteomes" id="UP000509684">
    <property type="component" value="Chromosome"/>
</dbReference>